<dbReference type="AlphaFoldDB" id="A0AAV4U8I4"/>
<organism evidence="1 2">
    <name type="scientific">Caerostris extrusa</name>
    <name type="common">Bark spider</name>
    <name type="synonym">Caerostris bankana</name>
    <dbReference type="NCBI Taxonomy" id="172846"/>
    <lineage>
        <taxon>Eukaryota</taxon>
        <taxon>Metazoa</taxon>
        <taxon>Ecdysozoa</taxon>
        <taxon>Arthropoda</taxon>
        <taxon>Chelicerata</taxon>
        <taxon>Arachnida</taxon>
        <taxon>Araneae</taxon>
        <taxon>Araneomorphae</taxon>
        <taxon>Entelegynae</taxon>
        <taxon>Araneoidea</taxon>
        <taxon>Araneidae</taxon>
        <taxon>Caerostris</taxon>
    </lineage>
</organism>
<gene>
    <name evidence="1" type="ORF">CEXT_728821</name>
</gene>
<accession>A0AAV4U8I4</accession>
<reference evidence="1 2" key="1">
    <citation type="submission" date="2021-06" db="EMBL/GenBank/DDBJ databases">
        <title>Caerostris extrusa draft genome.</title>
        <authorList>
            <person name="Kono N."/>
            <person name="Arakawa K."/>
        </authorList>
    </citation>
    <scope>NUCLEOTIDE SEQUENCE [LARGE SCALE GENOMIC DNA]</scope>
</reference>
<sequence length="89" mass="10217">MADLVAYIAVTAFRNEETGCKLYEINVGIFPPASYRLWALWQPDKTSLIDNSSHNHNWAAVTNSCLVRLPKGVPRDITWRRNTQLSYYS</sequence>
<proteinExistence type="predicted"/>
<evidence type="ECO:0000313" key="2">
    <source>
        <dbReference type="Proteomes" id="UP001054945"/>
    </source>
</evidence>
<evidence type="ECO:0000313" key="1">
    <source>
        <dbReference type="EMBL" id="GIY54054.1"/>
    </source>
</evidence>
<comment type="caution">
    <text evidence="1">The sequence shown here is derived from an EMBL/GenBank/DDBJ whole genome shotgun (WGS) entry which is preliminary data.</text>
</comment>
<protein>
    <submittedName>
        <fullName evidence="1">Uncharacterized protein</fullName>
    </submittedName>
</protein>
<name>A0AAV4U8I4_CAEEX</name>
<dbReference type="EMBL" id="BPLR01012463">
    <property type="protein sequence ID" value="GIY54054.1"/>
    <property type="molecule type" value="Genomic_DNA"/>
</dbReference>
<dbReference type="Proteomes" id="UP001054945">
    <property type="component" value="Unassembled WGS sequence"/>
</dbReference>
<keyword evidence="2" id="KW-1185">Reference proteome</keyword>